<name>E7AAZ5_HELFC</name>
<organism evidence="1 2">
    <name type="scientific">Helicobacter felis (strain ATCC 49179 / CCUG 28539 / NCTC 12436 / CS1)</name>
    <dbReference type="NCBI Taxonomy" id="936155"/>
    <lineage>
        <taxon>Bacteria</taxon>
        <taxon>Pseudomonadati</taxon>
        <taxon>Campylobacterota</taxon>
        <taxon>Epsilonproteobacteria</taxon>
        <taxon>Campylobacterales</taxon>
        <taxon>Helicobacteraceae</taxon>
        <taxon>Helicobacter</taxon>
    </lineage>
</organism>
<proteinExistence type="predicted"/>
<dbReference type="KEGG" id="hfe:HFELIS_15230"/>
<evidence type="ECO:0000313" key="2">
    <source>
        <dbReference type="Proteomes" id="UP000007934"/>
    </source>
</evidence>
<dbReference type="RefSeq" id="WP_013469968.1">
    <property type="nucleotide sequence ID" value="NC_014810.2"/>
</dbReference>
<dbReference type="EMBL" id="FQ670179">
    <property type="protein sequence ID" value="CBY83607.1"/>
    <property type="molecule type" value="Genomic_DNA"/>
</dbReference>
<dbReference type="HOGENOM" id="CLU_023406_2_0_7"/>
<dbReference type="STRING" id="936155.HFELIS_15230"/>
<gene>
    <name evidence="1" type="primary">flmD</name>
    <name evidence="1" type="ordered locus">Hfelis_15230</name>
</gene>
<dbReference type="OrthoDB" id="5322054at2"/>
<evidence type="ECO:0000313" key="1">
    <source>
        <dbReference type="EMBL" id="CBY83607.1"/>
    </source>
</evidence>
<accession>E7AAZ5</accession>
<keyword evidence="2" id="KW-1185">Reference proteome</keyword>
<dbReference type="Gene3D" id="3.40.50.11190">
    <property type="match status" value="1"/>
</dbReference>
<dbReference type="AlphaFoldDB" id="E7AAZ5"/>
<dbReference type="GeneID" id="36133555"/>
<sequence>MITLLADISLQSGLGHLRRAQKLQKHLTRIGLESRLIAPHPLADININWLRDFRVSKSDRLIVDSYQASPNFYHYVASLTHAFLYLEDFPHPKPPQAFVINPAFQAEKLYKNSSERHFLGSEFMPFEMAFKTSNKNLNPTIQTLFISFGGSAQSLHFYQQALECLQNTPYKLHICAPAEITRALRPYAQAIFHENLHLPQIATLLKQSDVALLGGGGMLYEAMLTLTPILAIEVAPNQRPQLEALSAIKACKCSTFQTLQDDLSAFDLKARLAIQAIQKHLNIGNALESTLKAIFV</sequence>
<protein>
    <submittedName>
        <fullName evidence="1">FlmD</fullName>
    </submittedName>
</protein>
<dbReference type="Proteomes" id="UP000007934">
    <property type="component" value="Chromosome"/>
</dbReference>
<dbReference type="eggNOG" id="COG3980">
    <property type="taxonomic scope" value="Bacteria"/>
</dbReference>
<reference evidence="1 2" key="1">
    <citation type="journal article" date="2011" name="Genome Biol. Evol.">
        <title>Comparative whole genome sequence analysis of the carcinogenic bacterial model pathogen Helicobacter felis.</title>
        <authorList>
            <person name="Arnold I.C."/>
            <person name="Zigova Z."/>
            <person name="Holden M."/>
            <person name="Lawley T.D."/>
            <person name="Rad R."/>
            <person name="Dougan G."/>
            <person name="Falkow S."/>
            <person name="Bentley S.D."/>
            <person name="Muller A."/>
        </authorList>
    </citation>
    <scope>NUCLEOTIDE SEQUENCE [LARGE SCALE GENOMIC DNA]</scope>
    <source>
        <strain evidence="2">ATCC 49179 / CCUG 28539 / NCTC 12436 / CS1</strain>
    </source>
</reference>
<dbReference type="Gene3D" id="3.40.50.2000">
    <property type="entry name" value="Glycogen Phosphorylase B"/>
    <property type="match status" value="1"/>
</dbReference>